<evidence type="ECO:0000313" key="6">
    <source>
        <dbReference type="Proteomes" id="UP001174677"/>
    </source>
</evidence>
<feature type="region of interest" description="Disordered" evidence="4">
    <location>
        <begin position="1"/>
        <end position="22"/>
    </location>
</feature>
<organism evidence="5 6">
    <name type="scientific">Hevea brasiliensis</name>
    <name type="common">Para rubber tree</name>
    <name type="synonym">Siphonia brasiliensis</name>
    <dbReference type="NCBI Taxonomy" id="3981"/>
    <lineage>
        <taxon>Eukaryota</taxon>
        <taxon>Viridiplantae</taxon>
        <taxon>Streptophyta</taxon>
        <taxon>Embryophyta</taxon>
        <taxon>Tracheophyta</taxon>
        <taxon>Spermatophyta</taxon>
        <taxon>Magnoliopsida</taxon>
        <taxon>eudicotyledons</taxon>
        <taxon>Gunneridae</taxon>
        <taxon>Pentapetalae</taxon>
        <taxon>rosids</taxon>
        <taxon>fabids</taxon>
        <taxon>Malpighiales</taxon>
        <taxon>Euphorbiaceae</taxon>
        <taxon>Crotonoideae</taxon>
        <taxon>Micrandreae</taxon>
        <taxon>Hevea</taxon>
    </lineage>
</organism>
<sequence length="123" mass="14261">METPIKKRKLSQGDHHDDDEDNEEVKIEKFFALITNIREARDGLINGSVALKQDMDSNKKKRKLEEENNNMQVAVWKPSFQLEDFLEESHAKNPRATVVVTSQKNEVPEKEDAKEELDLRLSL</sequence>
<reference evidence="5" key="1">
    <citation type="journal article" date="2023" name="Plant Biotechnol. J.">
        <title>Chromosome-level wild Hevea brasiliensis genome provides new tools for genomic-assisted breeding and valuable loci to elevate rubber yield.</title>
        <authorList>
            <person name="Cheng H."/>
            <person name="Song X."/>
            <person name="Hu Y."/>
            <person name="Wu T."/>
            <person name="Yang Q."/>
            <person name="An Z."/>
            <person name="Feng S."/>
            <person name="Deng Z."/>
            <person name="Wu W."/>
            <person name="Zeng X."/>
            <person name="Tu M."/>
            <person name="Wang X."/>
            <person name="Huang H."/>
        </authorList>
    </citation>
    <scope>NUCLEOTIDE SEQUENCE</scope>
    <source>
        <strain evidence="5">MT/VB/25A 57/8</strain>
    </source>
</reference>
<evidence type="ECO:0000256" key="1">
    <source>
        <dbReference type="ARBA" id="ARBA00004123"/>
    </source>
</evidence>
<proteinExistence type="inferred from homology"/>
<dbReference type="InterPro" id="IPR031425">
    <property type="entry name" value="NPR1/NH1-interacting"/>
</dbReference>
<dbReference type="Pfam" id="PF15699">
    <property type="entry name" value="NPR1_interact"/>
    <property type="match status" value="1"/>
</dbReference>
<feature type="compositionally biased region" description="Basic residues" evidence="4">
    <location>
        <begin position="1"/>
        <end position="10"/>
    </location>
</feature>
<keyword evidence="6" id="KW-1185">Reference proteome</keyword>
<dbReference type="EMBL" id="JARPOI010000009">
    <property type="protein sequence ID" value="KAJ9171682.1"/>
    <property type="molecule type" value="Genomic_DNA"/>
</dbReference>
<evidence type="ECO:0000313" key="5">
    <source>
        <dbReference type="EMBL" id="KAJ9171682.1"/>
    </source>
</evidence>
<comment type="subcellular location">
    <subcellularLocation>
        <location evidence="1">Nucleus</location>
    </subcellularLocation>
</comment>
<feature type="compositionally biased region" description="Basic and acidic residues" evidence="4">
    <location>
        <begin position="106"/>
        <end position="123"/>
    </location>
</feature>
<name>A0ABQ9LUN7_HEVBR</name>
<evidence type="ECO:0000256" key="2">
    <source>
        <dbReference type="ARBA" id="ARBA00009937"/>
    </source>
</evidence>
<dbReference type="Proteomes" id="UP001174677">
    <property type="component" value="Chromosome 9"/>
</dbReference>
<evidence type="ECO:0000256" key="4">
    <source>
        <dbReference type="SAM" id="MobiDB-lite"/>
    </source>
</evidence>
<evidence type="ECO:0000256" key="3">
    <source>
        <dbReference type="ARBA" id="ARBA00023242"/>
    </source>
</evidence>
<dbReference type="PANTHER" id="PTHR33669">
    <property type="entry name" value="PROTEIN NEGATIVE REGULATOR OF RESISTANCE"/>
    <property type="match status" value="1"/>
</dbReference>
<comment type="similarity">
    <text evidence="2">Belongs to the NPR1-interactor family.</text>
</comment>
<feature type="region of interest" description="Disordered" evidence="4">
    <location>
        <begin position="102"/>
        <end position="123"/>
    </location>
</feature>
<evidence type="ECO:0008006" key="7">
    <source>
        <dbReference type="Google" id="ProtNLM"/>
    </source>
</evidence>
<accession>A0ABQ9LUN7</accession>
<gene>
    <name evidence="5" type="ORF">P3X46_015011</name>
</gene>
<keyword evidence="3" id="KW-0539">Nucleus</keyword>
<dbReference type="PANTHER" id="PTHR33669:SF14">
    <property type="entry name" value="NRR REPRESSOR HOMOLOG 3"/>
    <property type="match status" value="1"/>
</dbReference>
<protein>
    <recommendedName>
        <fullName evidence="7">NPR1/NIM1-like C-terminal domain-containing protein</fullName>
    </recommendedName>
</protein>
<comment type="caution">
    <text evidence="5">The sequence shown here is derived from an EMBL/GenBank/DDBJ whole genome shotgun (WGS) entry which is preliminary data.</text>
</comment>